<keyword evidence="2" id="KW-1185">Reference proteome</keyword>
<dbReference type="EMBL" id="CM041543">
    <property type="protein sequence ID" value="KAI3364303.1"/>
    <property type="molecule type" value="Genomic_DNA"/>
</dbReference>
<organism evidence="1 2">
    <name type="scientific">Scortum barcoo</name>
    <name type="common">barcoo grunter</name>
    <dbReference type="NCBI Taxonomy" id="214431"/>
    <lineage>
        <taxon>Eukaryota</taxon>
        <taxon>Metazoa</taxon>
        <taxon>Chordata</taxon>
        <taxon>Craniata</taxon>
        <taxon>Vertebrata</taxon>
        <taxon>Euteleostomi</taxon>
        <taxon>Actinopterygii</taxon>
        <taxon>Neopterygii</taxon>
        <taxon>Teleostei</taxon>
        <taxon>Neoteleostei</taxon>
        <taxon>Acanthomorphata</taxon>
        <taxon>Eupercaria</taxon>
        <taxon>Centrarchiformes</taxon>
        <taxon>Terapontoidei</taxon>
        <taxon>Terapontidae</taxon>
        <taxon>Scortum</taxon>
    </lineage>
</organism>
<protein>
    <submittedName>
        <fullName evidence="1">Uncharacterized protein</fullName>
    </submittedName>
</protein>
<reference evidence="1" key="1">
    <citation type="submission" date="2022-04" db="EMBL/GenBank/DDBJ databases">
        <title>Jade perch genome.</title>
        <authorList>
            <person name="Chao B."/>
        </authorList>
    </citation>
    <scope>NUCLEOTIDE SEQUENCE</scope>
    <source>
        <strain evidence="1">CB-2022</strain>
    </source>
</reference>
<comment type="caution">
    <text evidence="1">The sequence shown here is derived from an EMBL/GenBank/DDBJ whole genome shotgun (WGS) entry which is preliminary data.</text>
</comment>
<evidence type="ECO:0000313" key="1">
    <source>
        <dbReference type="EMBL" id="KAI3364303.1"/>
    </source>
</evidence>
<evidence type="ECO:0000313" key="2">
    <source>
        <dbReference type="Proteomes" id="UP000831701"/>
    </source>
</evidence>
<gene>
    <name evidence="1" type="ORF">L3Q82_011101</name>
</gene>
<sequence>MGRPSAPAGTAAAAQPLQTSAGRRRCEGVTPRDAGAAAVYMMATEVQSGDLDSATSSRLEVSIDGLTLSPDPEGEQGPVGEPGPEPVEPGTDADAPTPAAAGGEDGETGRSAVERKWGFPLQELYGLGLKFFKEKDGKAFHPTYEEKLRLVALHKQVLLGPYNPDASPEVGFFDVLGNDRRKEWASLGNMEKEEAMVEFVKLLNKCCNLFAPYVTSHKIEREEQERKRKEEEERQRREEEERERQRQEEERRRLEEEERLRREEEERRQAEEERLRVEQQKQQIMAALNAQTAVQFQQYAAQQYPNSPEQQLGLIRQLQEQHYQQYMQQLYQVQLAQQQAALQKQQQQADLMVQGTVDSSSFNSGDSIPVSAAGPLCAGSPPVGEDAPTVNGGQSDSYSESMDRELEPEPAEEVSENGPLLADSPPVIAAPSMWTRPQIKDFKEKIRQDADSVITVGRGEVVTVRVPTHEEGAYLFWEFATDYYDIGFGVFFEWTDAASASVSVHVSESSDEDEDDEGDPPNEEEKAKKEAGKPQVDEIVPVYRRDCHEEVYAGSHQYPGRGVYLLKFDNSYSLWRSKSVYYRRSIEPRRVSRLSARGGWTSGEETGGRRLRRPVLFSSLDEVSCHTLTGIIHQLSDLSRHASDVFLGIEVEAGLVFRRSCRIQSRLQSLQGEVRKLDPKKIKIPTVGQDSFSNLRSEMDHITGFEAYFKNKLAAVGYEQSCAVTLVYQSRRIFHSQNELHAVHSHPTYSHTHLHTADRDKEDDDDNWVYQPQHKIVDPRSDLLCVENPYKACQTSQLSFSLHIKIALTRCLSPVEGKRGAGMITYVHCLSSEPVVNCWHRACYEDPPGEKRTLCSFYPASKMGNSLQHEAFPSPRPARTEGCLRKRLLSVSKVHQRPDSLWTPKPLLGPVATGSPGKTLTFQDGKAVSNLDEESKWTVHYTAPWHQQENVFLPGSRPPCVEDLHRQAKVNLKTALRECDKLRKDGFRSSQYYSQGPTFSDPARSTSSLQDDEDDENDKKSTASSAEDSKSQLSMRAQTPLEGGEGVEVSEVDGQVVWNKVAPLPTPEEKMRQTAKAVPTDIVAINVTGAVFDRQASIRRSLINTDTVSRRPKKVKRRKTISGLPDNINQELAAKGHGGELRPHSMFIPGQYSTLGRAGSVSSTLRYSQTRDSSCQTEEVKIVPPSMRRIRAQRGQGIAAQMAGISASSSTGSISISSTDSSGILMLPHQFNGDPSRFHSLPRQGARVSLSADPIYSSTPIKSEEQGTPQRQIGKLQVDDTVVHMRNAPRTGTLPRPKSQEVRGTQASDWGGGPACVVSPHAAYSTSLIPNATLSCSSEVITLNASGQLPHSPASGYSTARPLSLASSINTDLLNSSPTAFTHSSTCPALATSTPTHTQQDGSLVVAAPASESGHSDSSVHSHSTLAPTPPSCQQEEQWIYDTPENVVIPHRTLTSSCSTPINQLYSSLDLSSRTTTDSSSLYSQDNDGYYTSMHMDSGLRSRSHGSGHGAAAGRATRHSMYECREMANQEDSGSLYSDGSLSRSISLRKAKKPPLPPARTDSLRRKPGVKKPLGGVSSIGVNEPNGAMLNETLIASLQQSLQMGLRGGKGKGASPSSPSHSPSSDYDDPWVLRPRSQSSISAGSSAASLAANTNCGGVSNVYSLCHVTPAQSETSSLRSDYADSWGYYMDYPRNHGDQRAQTPPAHGTDGMSAGAHPGELQNGGEIHNSSQAPRAPGQEGGQAAKPKMSTSSPDRVHRLTSPSSGYSSQSNTPTAGTPVPSFVRSMSPSGSRPKPRVPERKSSLLSSVSMSSSSTSLSSNTSDSLKSFGPPPPPPPPLPLSSSAPSTPLSQPPPFPPPLPPSSSAGTLLPASPLLTTPHGPTLSPTPACSTSPEFPPPPSPEMLIHPSSSFNGSFSPPLPPPPPVASMGPPPPPPPLPSFFPPSSSPSFVKQAKDAPKPALSNSPTKSSKPLITPFALQSVQLRSVQRTEKEINGKSDHTKAQEMGVDLLQSLKPRILEKPQSLEHPTVLPLSNCSPEEDSRNSSPSPVSKLLEELSLDGSITDYTPDSAVINGKAEDQSYPLLNGKEKVEGQESLPSPSQSSQSTPVKHKPPAVSKKPKISFLPAFNHQPVNEQVPPQHEDTTSMPQTEDQVDGLQRQIQEEGKDSKSEQQEEEKEEEISESSEPLAESSETSTVSQDESCISASASQETSLDHRLCTNGETHEEEEEEGDGTSSTTGSISSREDDTGEVFDSSTAESSPAPSANGGSEGNMVTPTPSRTRTTEDLFAAIHRSKRKVLGRKESEEDKSRGGSHPQSPPITPTGMSPGMVSSLPRQTGSIQRNLRKSSTSSDTFKALLLKKGSRSETSFRMSAAEMLRSTDPRFQRTRSESELDPPIGSPSSPTAPHSPLTPPSRGKRATDEWNRYEAFSLSSPTSPSFSMSGSKYGRSRTPPSAASSKYNARSRILSSPMTVICEREGELAESEYGDTAESLPGPTTQTLPLLKDSNGTLSEGSTS</sequence>
<proteinExistence type="predicted"/>
<dbReference type="Proteomes" id="UP000831701">
    <property type="component" value="Chromosome 13"/>
</dbReference>
<name>A0ACB8WA10_9TELE</name>
<accession>A0ACB8WA10</accession>